<evidence type="ECO:0000313" key="3">
    <source>
        <dbReference type="WBParaSite" id="L893_g27215.t1"/>
    </source>
</evidence>
<proteinExistence type="predicted"/>
<name>A0A1I7ZKW4_9BILA</name>
<protein>
    <submittedName>
        <fullName evidence="3">Secreted protein</fullName>
    </submittedName>
</protein>
<reference evidence="3" key="1">
    <citation type="submission" date="2016-11" db="UniProtKB">
        <authorList>
            <consortium name="WormBaseParasite"/>
        </authorList>
    </citation>
    <scope>IDENTIFICATION</scope>
</reference>
<sequence length="127" mass="15340">MYLVRILLFFLFFHVQERHFAWSKSVSKTNLIEGLGTRLLRRHVSVPEQQRLEELHSSSYNLMRFLRRRRSISTAVVETANCEHEHLVECEEYDSDEKKCWITYGGMRCCICTGRLKMLRTRKWLLW</sequence>
<dbReference type="AlphaFoldDB" id="A0A1I7ZKW4"/>
<evidence type="ECO:0000256" key="1">
    <source>
        <dbReference type="SAM" id="SignalP"/>
    </source>
</evidence>
<accession>A0A1I7ZKW4</accession>
<dbReference type="Proteomes" id="UP000095287">
    <property type="component" value="Unplaced"/>
</dbReference>
<keyword evidence="2" id="KW-1185">Reference proteome</keyword>
<organism evidence="2 3">
    <name type="scientific">Steinernema glaseri</name>
    <dbReference type="NCBI Taxonomy" id="37863"/>
    <lineage>
        <taxon>Eukaryota</taxon>
        <taxon>Metazoa</taxon>
        <taxon>Ecdysozoa</taxon>
        <taxon>Nematoda</taxon>
        <taxon>Chromadorea</taxon>
        <taxon>Rhabditida</taxon>
        <taxon>Tylenchina</taxon>
        <taxon>Panagrolaimomorpha</taxon>
        <taxon>Strongyloidoidea</taxon>
        <taxon>Steinernematidae</taxon>
        <taxon>Steinernema</taxon>
    </lineage>
</organism>
<dbReference type="WBParaSite" id="L893_g27215.t1">
    <property type="protein sequence ID" value="L893_g27215.t1"/>
    <property type="gene ID" value="L893_g27215"/>
</dbReference>
<feature type="chain" id="PRO_5009313608" evidence="1">
    <location>
        <begin position="24"/>
        <end position="127"/>
    </location>
</feature>
<keyword evidence="1" id="KW-0732">Signal</keyword>
<feature type="signal peptide" evidence="1">
    <location>
        <begin position="1"/>
        <end position="23"/>
    </location>
</feature>
<evidence type="ECO:0000313" key="2">
    <source>
        <dbReference type="Proteomes" id="UP000095287"/>
    </source>
</evidence>